<name>A0A392S8V4_9FABA</name>
<evidence type="ECO:0000313" key="2">
    <source>
        <dbReference type="Proteomes" id="UP000265520"/>
    </source>
</evidence>
<protein>
    <submittedName>
        <fullName evidence="1">Uncharacterized protein</fullName>
    </submittedName>
</protein>
<dbReference type="Proteomes" id="UP000265520">
    <property type="component" value="Unassembled WGS sequence"/>
</dbReference>
<keyword evidence="2" id="KW-1185">Reference proteome</keyword>
<proteinExistence type="predicted"/>
<reference evidence="1 2" key="1">
    <citation type="journal article" date="2018" name="Front. Plant Sci.">
        <title>Red Clover (Trifolium pratense) and Zigzag Clover (T. medium) - A Picture of Genomic Similarities and Differences.</title>
        <authorList>
            <person name="Dluhosova J."/>
            <person name="Istvanek J."/>
            <person name="Nedelnik J."/>
            <person name="Repkova J."/>
        </authorList>
    </citation>
    <scope>NUCLEOTIDE SEQUENCE [LARGE SCALE GENOMIC DNA]</scope>
    <source>
        <strain evidence="2">cv. 10/8</strain>
        <tissue evidence="1">Leaf</tissue>
    </source>
</reference>
<evidence type="ECO:0000313" key="1">
    <source>
        <dbReference type="EMBL" id="MCI44390.1"/>
    </source>
</evidence>
<organism evidence="1 2">
    <name type="scientific">Trifolium medium</name>
    <dbReference type="NCBI Taxonomy" id="97028"/>
    <lineage>
        <taxon>Eukaryota</taxon>
        <taxon>Viridiplantae</taxon>
        <taxon>Streptophyta</taxon>
        <taxon>Embryophyta</taxon>
        <taxon>Tracheophyta</taxon>
        <taxon>Spermatophyta</taxon>
        <taxon>Magnoliopsida</taxon>
        <taxon>eudicotyledons</taxon>
        <taxon>Gunneridae</taxon>
        <taxon>Pentapetalae</taxon>
        <taxon>rosids</taxon>
        <taxon>fabids</taxon>
        <taxon>Fabales</taxon>
        <taxon>Fabaceae</taxon>
        <taxon>Papilionoideae</taxon>
        <taxon>50 kb inversion clade</taxon>
        <taxon>NPAAA clade</taxon>
        <taxon>Hologalegina</taxon>
        <taxon>IRL clade</taxon>
        <taxon>Trifolieae</taxon>
        <taxon>Trifolium</taxon>
    </lineage>
</organism>
<feature type="non-terminal residue" evidence="1">
    <location>
        <position position="32"/>
    </location>
</feature>
<dbReference type="AlphaFoldDB" id="A0A392S8V4"/>
<accession>A0A392S8V4</accession>
<dbReference type="EMBL" id="LXQA010329944">
    <property type="protein sequence ID" value="MCI44390.1"/>
    <property type="molecule type" value="Genomic_DNA"/>
</dbReference>
<comment type="caution">
    <text evidence="1">The sequence shown here is derived from an EMBL/GenBank/DDBJ whole genome shotgun (WGS) entry which is preliminary data.</text>
</comment>
<sequence length="32" mass="3257">MAESAEIKSKQQDFPLACVSQLSSASSTASPG</sequence>